<evidence type="ECO:0000313" key="4">
    <source>
        <dbReference type="Proteomes" id="UP001058974"/>
    </source>
</evidence>
<dbReference type="Proteomes" id="UP001058974">
    <property type="component" value="Chromosome 3"/>
</dbReference>
<evidence type="ECO:0000259" key="2">
    <source>
        <dbReference type="Pfam" id="PF24924"/>
    </source>
</evidence>
<accession>A0A9D5B2E2</accession>
<gene>
    <name evidence="3" type="ORF">KIW84_035446</name>
</gene>
<dbReference type="Gramene" id="Psat03G0544600-T1">
    <property type="protein sequence ID" value="KAI5431273.1"/>
    <property type="gene ID" value="KIW84_035446"/>
</dbReference>
<organism evidence="3 4">
    <name type="scientific">Pisum sativum</name>
    <name type="common">Garden pea</name>
    <name type="synonym">Lathyrus oleraceus</name>
    <dbReference type="NCBI Taxonomy" id="3888"/>
    <lineage>
        <taxon>Eukaryota</taxon>
        <taxon>Viridiplantae</taxon>
        <taxon>Streptophyta</taxon>
        <taxon>Embryophyta</taxon>
        <taxon>Tracheophyta</taxon>
        <taxon>Spermatophyta</taxon>
        <taxon>Magnoliopsida</taxon>
        <taxon>eudicotyledons</taxon>
        <taxon>Gunneridae</taxon>
        <taxon>Pentapetalae</taxon>
        <taxon>rosids</taxon>
        <taxon>fabids</taxon>
        <taxon>Fabales</taxon>
        <taxon>Fabaceae</taxon>
        <taxon>Papilionoideae</taxon>
        <taxon>50 kb inversion clade</taxon>
        <taxon>NPAAA clade</taxon>
        <taxon>Hologalegina</taxon>
        <taxon>IRL clade</taxon>
        <taxon>Fabeae</taxon>
        <taxon>Lathyrus</taxon>
    </lineage>
</organism>
<dbReference type="InterPro" id="IPR056647">
    <property type="entry name" value="DUF7745"/>
</dbReference>
<comment type="caution">
    <text evidence="3">The sequence shown here is derived from an EMBL/GenBank/DDBJ whole genome shotgun (WGS) entry which is preliminary data.</text>
</comment>
<dbReference type="AlphaFoldDB" id="A0A9D5B2E2"/>
<feature type="domain" description="DUF7745" evidence="2">
    <location>
        <begin position="5"/>
        <end position="42"/>
    </location>
</feature>
<dbReference type="Pfam" id="PF24924">
    <property type="entry name" value="DUF7745"/>
    <property type="match status" value="1"/>
</dbReference>
<reference evidence="3 4" key="1">
    <citation type="journal article" date="2022" name="Nat. Genet.">
        <title>Improved pea reference genome and pan-genome highlight genomic features and evolutionary characteristics.</title>
        <authorList>
            <person name="Yang T."/>
            <person name="Liu R."/>
            <person name="Luo Y."/>
            <person name="Hu S."/>
            <person name="Wang D."/>
            <person name="Wang C."/>
            <person name="Pandey M.K."/>
            <person name="Ge S."/>
            <person name="Xu Q."/>
            <person name="Li N."/>
            <person name="Li G."/>
            <person name="Huang Y."/>
            <person name="Saxena R.K."/>
            <person name="Ji Y."/>
            <person name="Li M."/>
            <person name="Yan X."/>
            <person name="He Y."/>
            <person name="Liu Y."/>
            <person name="Wang X."/>
            <person name="Xiang C."/>
            <person name="Varshney R.K."/>
            <person name="Ding H."/>
            <person name="Gao S."/>
            <person name="Zong X."/>
        </authorList>
    </citation>
    <scope>NUCLEOTIDE SEQUENCE [LARGE SCALE GENOMIC DNA]</scope>
    <source>
        <strain evidence="3 4">cv. Zhongwan 6</strain>
    </source>
</reference>
<feature type="coiled-coil region" evidence="1">
    <location>
        <begin position="97"/>
        <end position="124"/>
    </location>
</feature>
<sequence length="133" mass="15432">MLNSIQQKITLKYGGILDLLRVPVKIEAITALAQFYDPPLRKVTRAWEKAHIKDNKAKRKDTSSRESYTPWIKEMVRLVKLLFIVDPTYVPYMPDPITVSTEEVDRLKAIIARLEQDKESLEHSICDATYEKN</sequence>
<proteinExistence type="predicted"/>
<keyword evidence="1" id="KW-0175">Coiled coil</keyword>
<dbReference type="EMBL" id="JAMSHJ010000003">
    <property type="protein sequence ID" value="KAI5431273.1"/>
    <property type="molecule type" value="Genomic_DNA"/>
</dbReference>
<keyword evidence="4" id="KW-1185">Reference proteome</keyword>
<protein>
    <recommendedName>
        <fullName evidence="2">DUF7745 domain-containing protein</fullName>
    </recommendedName>
</protein>
<evidence type="ECO:0000313" key="3">
    <source>
        <dbReference type="EMBL" id="KAI5431273.1"/>
    </source>
</evidence>
<name>A0A9D5B2E2_PEA</name>
<evidence type="ECO:0000256" key="1">
    <source>
        <dbReference type="SAM" id="Coils"/>
    </source>
</evidence>